<evidence type="ECO:0008006" key="3">
    <source>
        <dbReference type="Google" id="ProtNLM"/>
    </source>
</evidence>
<protein>
    <recommendedName>
        <fullName evidence="3">3-hydroxyisobutyrate dehydrogenase</fullName>
    </recommendedName>
</protein>
<gene>
    <name evidence="1" type="ORF">BWD09_05625</name>
</gene>
<dbReference type="AlphaFoldDB" id="A0A1X3DC14"/>
<dbReference type="GeneID" id="94580213"/>
<dbReference type="OrthoDB" id="5459344at2"/>
<accession>A0A1X3DC14</accession>
<dbReference type="Proteomes" id="UP000193118">
    <property type="component" value="Unassembled WGS sequence"/>
</dbReference>
<dbReference type="InterPro" id="IPR007486">
    <property type="entry name" value="YebE"/>
</dbReference>
<evidence type="ECO:0000313" key="2">
    <source>
        <dbReference type="Proteomes" id="UP000193118"/>
    </source>
</evidence>
<name>A0A1X3DC14_9NEIS</name>
<dbReference type="RefSeq" id="WP_085365729.1">
    <property type="nucleotide sequence ID" value="NZ_CAUJPZ010000017.1"/>
</dbReference>
<evidence type="ECO:0000313" key="1">
    <source>
        <dbReference type="EMBL" id="OSI17468.1"/>
    </source>
</evidence>
<organism evidence="1 2">
    <name type="scientific">Neisseria dentiae</name>
    <dbReference type="NCBI Taxonomy" id="194197"/>
    <lineage>
        <taxon>Bacteria</taxon>
        <taxon>Pseudomonadati</taxon>
        <taxon>Pseudomonadota</taxon>
        <taxon>Betaproteobacteria</taxon>
        <taxon>Neisseriales</taxon>
        <taxon>Neisseriaceae</taxon>
        <taxon>Neisseria</taxon>
    </lineage>
</organism>
<proteinExistence type="predicted"/>
<dbReference type="EMBL" id="MTBO01000010">
    <property type="protein sequence ID" value="OSI17468.1"/>
    <property type="molecule type" value="Genomic_DNA"/>
</dbReference>
<dbReference type="InterPro" id="IPR029024">
    <property type="entry name" value="TerB-like"/>
</dbReference>
<sequence>MNFNNLLNQVLGTVQKTGSSVGKNSDLIAKIGGGAAVAGLASMFLKKKNTKKIVTAGSVAALGALAYHAYQNWQRNNNNNGGTQQTVLDQAAFEPSGQAAENAGRIILRTMIAAAAADGLIEDEERRLIQAETGNDPETAQWVDNEVQRPALPADIAREIGGNQALAAEAYLAARLVCGDLARKEIVFLSQLSQALNLDDKLVEALEKQAGF</sequence>
<keyword evidence="2" id="KW-1185">Reference proteome</keyword>
<reference evidence="2" key="1">
    <citation type="submission" date="2017-01" db="EMBL/GenBank/DDBJ databases">
        <authorList>
            <person name="Wolfgang W.J."/>
            <person name="Cole J."/>
            <person name="Wroblewski D."/>
            <person name="Mcginnis J."/>
            <person name="Musser K.A."/>
        </authorList>
    </citation>
    <scope>NUCLEOTIDE SEQUENCE [LARGE SCALE GENOMIC DNA]</scope>
    <source>
        <strain evidence="2">DSM 19151</strain>
    </source>
</reference>
<dbReference type="SUPFAM" id="SSF158682">
    <property type="entry name" value="TerB-like"/>
    <property type="match status" value="1"/>
</dbReference>
<comment type="caution">
    <text evidence="1">The sequence shown here is derived from an EMBL/GenBank/DDBJ whole genome shotgun (WGS) entry which is preliminary data.</text>
</comment>
<dbReference type="STRING" id="194197.BWD09_05625"/>
<dbReference type="Pfam" id="PF04391">
    <property type="entry name" value="DUF533"/>
    <property type="match status" value="1"/>
</dbReference>